<dbReference type="Pfam" id="PF07883">
    <property type="entry name" value="Cupin_2"/>
    <property type="match status" value="1"/>
</dbReference>
<proteinExistence type="predicted"/>
<organism evidence="2 3">
    <name type="scientific">Scytonema hofmannii PCC 7110</name>
    <dbReference type="NCBI Taxonomy" id="128403"/>
    <lineage>
        <taxon>Bacteria</taxon>
        <taxon>Bacillati</taxon>
        <taxon>Cyanobacteriota</taxon>
        <taxon>Cyanophyceae</taxon>
        <taxon>Nostocales</taxon>
        <taxon>Scytonemataceae</taxon>
        <taxon>Scytonema</taxon>
    </lineage>
</organism>
<protein>
    <submittedName>
        <fullName evidence="2">Cupin</fullName>
    </submittedName>
</protein>
<evidence type="ECO:0000259" key="1">
    <source>
        <dbReference type="Pfam" id="PF07883"/>
    </source>
</evidence>
<dbReference type="InterPro" id="IPR052538">
    <property type="entry name" value="Flavonoid_dioxygenase-like"/>
</dbReference>
<dbReference type="EMBL" id="ANNX02000026">
    <property type="protein sequence ID" value="KYC40976.1"/>
    <property type="molecule type" value="Genomic_DNA"/>
</dbReference>
<reference evidence="2 3" key="1">
    <citation type="journal article" date="2013" name="Genome Biol. Evol.">
        <title>Genomes of Stigonematalean cyanobacteria (subsection V) and the evolution of oxygenic photosynthesis from prokaryotes to plastids.</title>
        <authorList>
            <person name="Dagan T."/>
            <person name="Roettger M."/>
            <person name="Stucken K."/>
            <person name="Landan G."/>
            <person name="Koch R."/>
            <person name="Major P."/>
            <person name="Gould S.B."/>
            <person name="Goremykin V.V."/>
            <person name="Rippka R."/>
            <person name="Tandeau de Marsac N."/>
            <person name="Gugger M."/>
            <person name="Lockhart P.J."/>
            <person name="Allen J.F."/>
            <person name="Brune I."/>
            <person name="Maus I."/>
            <person name="Puhler A."/>
            <person name="Martin W.F."/>
        </authorList>
    </citation>
    <scope>NUCLEOTIDE SEQUENCE [LARGE SCALE GENOMIC DNA]</scope>
    <source>
        <strain evidence="2 3">PCC 7110</strain>
    </source>
</reference>
<dbReference type="InterPro" id="IPR013096">
    <property type="entry name" value="Cupin_2"/>
</dbReference>
<dbReference type="RefSeq" id="WP_017739945.1">
    <property type="nucleotide sequence ID" value="NZ_KQ976354.1"/>
</dbReference>
<dbReference type="SUPFAM" id="SSF51182">
    <property type="entry name" value="RmlC-like cupins"/>
    <property type="match status" value="1"/>
</dbReference>
<gene>
    <name evidence="2" type="ORF">WA1_24300</name>
</gene>
<dbReference type="Gene3D" id="2.60.120.10">
    <property type="entry name" value="Jelly Rolls"/>
    <property type="match status" value="1"/>
</dbReference>
<feature type="domain" description="Cupin type-2" evidence="1">
    <location>
        <begin position="52"/>
        <end position="119"/>
    </location>
</feature>
<dbReference type="InterPro" id="IPR014710">
    <property type="entry name" value="RmlC-like_jellyroll"/>
</dbReference>
<keyword evidence="3" id="KW-1185">Reference proteome</keyword>
<dbReference type="Proteomes" id="UP000076925">
    <property type="component" value="Unassembled WGS sequence"/>
</dbReference>
<comment type="caution">
    <text evidence="2">The sequence shown here is derived from an EMBL/GenBank/DDBJ whole genome shotgun (WGS) entry which is preliminary data.</text>
</comment>
<name>A0A139X8H1_9CYAN</name>
<accession>A0A139X8H1</accession>
<dbReference type="CDD" id="cd06987">
    <property type="entry name" value="cupin_MAE_RS03005"/>
    <property type="match status" value="1"/>
</dbReference>
<dbReference type="InterPro" id="IPR011051">
    <property type="entry name" value="RmlC_Cupin_sf"/>
</dbReference>
<evidence type="ECO:0000313" key="2">
    <source>
        <dbReference type="EMBL" id="KYC40976.1"/>
    </source>
</evidence>
<dbReference type="STRING" id="128403.WA1_24300"/>
<sequence>MNAATNTKKCVIPVFKSPNDYQAYRISPESTNRLALVFDPMSTSTSLTYCVEIFDVGGKRPPNRHQMAVEMFFVLKGEGVAMCDGKAVNIRAGDSVLVPPTGIHVIENTGMGRLYTLSIMVPNEDFAEPIRTGIPVELDEEDMAVLQRSDALLL</sequence>
<dbReference type="AlphaFoldDB" id="A0A139X8H1"/>
<dbReference type="OrthoDB" id="9180677at2"/>
<evidence type="ECO:0000313" key="3">
    <source>
        <dbReference type="Proteomes" id="UP000076925"/>
    </source>
</evidence>
<dbReference type="PANTHER" id="PTHR43346:SF1">
    <property type="entry name" value="QUERCETIN 2,3-DIOXYGENASE-RELATED"/>
    <property type="match status" value="1"/>
</dbReference>
<dbReference type="PANTHER" id="PTHR43346">
    <property type="entry name" value="LIGAND BINDING DOMAIN PROTEIN, PUTATIVE (AFU_ORTHOLOGUE AFUA_6G14370)-RELATED"/>
    <property type="match status" value="1"/>
</dbReference>